<dbReference type="InterPro" id="IPR027351">
    <property type="entry name" value="(+)RNA_virus_helicase_core_dom"/>
</dbReference>
<dbReference type="PANTHER" id="PTHR43788">
    <property type="entry name" value="DNA2/NAM7 HELICASE FAMILY MEMBER"/>
    <property type="match status" value="1"/>
</dbReference>
<dbReference type="Pfam" id="PF13604">
    <property type="entry name" value="AAA_30"/>
    <property type="match status" value="1"/>
</dbReference>
<evidence type="ECO:0000259" key="2">
    <source>
        <dbReference type="Pfam" id="PF08751"/>
    </source>
</evidence>
<evidence type="ECO:0000259" key="1">
    <source>
        <dbReference type="Pfam" id="PF01443"/>
    </source>
</evidence>
<sequence>MVATIGALSNSAQAASYYEADDYYAEGGESPSSWEGKAAEELGLKGDVDRDVFRTLLDGNVDGRQLGTMRDGTREHRPGWDLTLSAPKSVSVMALVAGDKRLIDAHAASVKTALAHVERHMAATRIRTDGTAKRETTGNLAIASFRHITSRAQDPQLHTHNVILNITKAADGVWRSLEPRALYQLQKQIGAIYRQELAILARKLGYDIVPGKDSMFEIAGVPEAATTALSVRTAQIDARLEERGTSREKASAAEKQIAALDTRQAKVSTERGALVTAWRATADTAGFTEKQRIALVSDAEARATSVERQALADGQNPAALRAVAFAAEKLGERQSVFAESALHEEAGRFALGKVSYAAISKAIAGAGSDGELVARDFIDRRGATFPGFTTRTNFENEKTILRAEANGRGQVAPVASRLDAAKLVARAVATSERSGHAWTADQKSATTQLLSSRNRVAAVQGYAGTAKTTTVLATYAREASAHGIRVTALAPTAAAATVLGEALKMRGDTVARHLLSPEGRQKLGPSAWVVDEASLLSAQDMARLILAAEKADARVILVGDVKQLGSVGAGAAFAQLQSAGMETAKLAEIVRQTNPLTRDAVEASIEGDARRALNALDLGGGRIVAHAEGGERMAAMAKDYAALGPKDQRSTIVIEPSRAGRDILNAKIRTELVATGQLTGEAAIMRTLEPKGLTRAEARDARSYEIGDLVSFARDYADKGIARREAVIVTGIDSAKNAVALETPDGQSIDWRPRQWGAGNSETFTPGSIELMQGDRIAFTRNDRNFARENGTRADVVAVNAEDRTARIRLDNGKLQTLSLDSPADQHLRHGYVQTAHAAQGRTAERVMIHADSSATNLVDQKMLYVAVSRARSSAAVYTDDRDKLVTGIKERAGEKQVAIEIAPPALAVAKSASAGLG</sequence>
<gene>
    <name evidence="3" type="ORF">FHS79_002899</name>
</gene>
<dbReference type="Pfam" id="PF01443">
    <property type="entry name" value="Viral_helicase1"/>
    <property type="match status" value="1"/>
</dbReference>
<dbReference type="Gene3D" id="2.30.30.940">
    <property type="match status" value="1"/>
</dbReference>
<dbReference type="Proteomes" id="UP000538147">
    <property type="component" value="Unassembled WGS sequence"/>
</dbReference>
<dbReference type="InterPro" id="IPR014059">
    <property type="entry name" value="TraI/TrwC_relax"/>
</dbReference>
<dbReference type="Gene3D" id="3.40.50.300">
    <property type="entry name" value="P-loop containing nucleotide triphosphate hydrolases"/>
    <property type="match status" value="2"/>
</dbReference>
<protein>
    <submittedName>
        <fullName evidence="3">Conjugative relaxase-like TrwC/TraI family protein</fullName>
    </submittedName>
</protein>
<organism evidence="3 4">
    <name type="scientific">Polymorphobacter multimanifer</name>
    <dbReference type="NCBI Taxonomy" id="1070431"/>
    <lineage>
        <taxon>Bacteria</taxon>
        <taxon>Pseudomonadati</taxon>
        <taxon>Pseudomonadota</taxon>
        <taxon>Alphaproteobacteria</taxon>
        <taxon>Sphingomonadales</taxon>
        <taxon>Sphingosinicellaceae</taxon>
        <taxon>Polymorphobacter</taxon>
    </lineage>
</organism>
<dbReference type="AlphaFoldDB" id="A0A841L6V7"/>
<evidence type="ECO:0000313" key="4">
    <source>
        <dbReference type="Proteomes" id="UP000538147"/>
    </source>
</evidence>
<proteinExistence type="predicted"/>
<accession>A0A841L6V7</accession>
<dbReference type="InterPro" id="IPR014862">
    <property type="entry name" value="TrwC"/>
</dbReference>
<dbReference type="CDD" id="cd18809">
    <property type="entry name" value="SF1_C_RecD"/>
    <property type="match status" value="1"/>
</dbReference>
<dbReference type="InterPro" id="IPR050534">
    <property type="entry name" value="Coronavir_polyprotein_1ab"/>
</dbReference>
<dbReference type="SUPFAM" id="SSF52540">
    <property type="entry name" value="P-loop containing nucleoside triphosphate hydrolases"/>
    <property type="match status" value="2"/>
</dbReference>
<dbReference type="SUPFAM" id="SSF55464">
    <property type="entry name" value="Origin of replication-binding domain, RBD-like"/>
    <property type="match status" value="1"/>
</dbReference>
<feature type="domain" description="TrwC relaxase" evidence="2">
    <location>
        <begin position="12"/>
        <end position="283"/>
    </location>
</feature>
<dbReference type="NCBIfam" id="TIGR02686">
    <property type="entry name" value="relax_trwC"/>
    <property type="match status" value="1"/>
</dbReference>
<feature type="domain" description="(+)RNA virus helicase C-terminal" evidence="1">
    <location>
        <begin position="825"/>
        <end position="878"/>
    </location>
</feature>
<evidence type="ECO:0000313" key="3">
    <source>
        <dbReference type="EMBL" id="MBB6228709.1"/>
    </source>
</evidence>
<dbReference type="Pfam" id="PF08751">
    <property type="entry name" value="TrwC"/>
    <property type="match status" value="1"/>
</dbReference>
<dbReference type="NCBIfam" id="NF041492">
    <property type="entry name" value="MobF"/>
    <property type="match status" value="1"/>
</dbReference>
<comment type="caution">
    <text evidence="3">The sequence shown here is derived from an EMBL/GenBank/DDBJ whole genome shotgun (WGS) entry which is preliminary data.</text>
</comment>
<dbReference type="GO" id="GO:0005524">
    <property type="term" value="F:ATP binding"/>
    <property type="evidence" value="ECO:0007669"/>
    <property type="project" value="InterPro"/>
</dbReference>
<name>A0A841L6V7_9SPHN</name>
<keyword evidence="4" id="KW-1185">Reference proteome</keyword>
<reference evidence="3 4" key="1">
    <citation type="submission" date="2020-08" db="EMBL/GenBank/DDBJ databases">
        <title>Genomic Encyclopedia of Type Strains, Phase IV (KMG-IV): sequencing the most valuable type-strain genomes for metagenomic binning, comparative biology and taxonomic classification.</title>
        <authorList>
            <person name="Goeker M."/>
        </authorList>
    </citation>
    <scope>NUCLEOTIDE SEQUENCE [LARGE SCALE GENOMIC DNA]</scope>
    <source>
        <strain evidence="3 4">DSM 102189</strain>
    </source>
</reference>
<dbReference type="InterPro" id="IPR027417">
    <property type="entry name" value="P-loop_NTPase"/>
</dbReference>
<dbReference type="RefSeq" id="WP_184201530.1">
    <property type="nucleotide sequence ID" value="NZ_BMOX01000075.1"/>
</dbReference>
<dbReference type="EMBL" id="JACIIV010000022">
    <property type="protein sequence ID" value="MBB6228709.1"/>
    <property type="molecule type" value="Genomic_DNA"/>
</dbReference>